<dbReference type="GO" id="GO:0033907">
    <property type="term" value="F:beta-D-fucosidase activity"/>
    <property type="evidence" value="ECO:0007669"/>
    <property type="project" value="UniProtKB-ARBA"/>
</dbReference>
<sequence>MALRVGGLLPSLMAFALAVGSVAQAVAAEHVVTFNRKSFPAGFVFGAASSAYQYEGAANEGGRGPSIWDTFTHEHPEKIKDRSNGDVAIDFYHRYKGDIGIMKDIGLDAFRMSISWPRILPNGSLTGGINKEGIQFYNNVIDELISKGLKPFVTLFHWDLPQALESLYGGFLSPHIVDDFRNYVDICFKEFGDRVKHWITFNEPYSFCQKGYAAGAYPPNRCSPWDGECDGGDSGREPYLACHHLILAHATTVKLYKDKYQARQKGIIGISHFSHYFIPYSSSKSDVEAAERALDFMLGWFIDPLTQGDYPFIMRALVGDRLPQFTAMQSKMVKGSFDFIGLNYYTSNYAKIVSILKKVNISYNTDSHTFQTGVRRGVPLAKTSGGDWQYVYPQGIRDLLRYVKRKYNSPVIYITENGYLEANNASLPIKEALKDNERIDFHRRHLLSVQRAIREGVDVRGYFAWTLMDDFEWDFGYTWRFGLVYIDRKDGLKRYPKDSARWYREFLKG</sequence>
<evidence type="ECO:0000256" key="4">
    <source>
        <dbReference type="ARBA" id="ARBA00023295"/>
    </source>
</evidence>
<reference evidence="8" key="1">
    <citation type="submission" date="2025-08" db="UniProtKB">
        <authorList>
            <consortium name="RefSeq"/>
        </authorList>
    </citation>
    <scope>IDENTIFICATION</scope>
</reference>
<dbReference type="InParanoid" id="A0A6I9QEE2"/>
<evidence type="ECO:0000256" key="5">
    <source>
        <dbReference type="RuleBase" id="RU003690"/>
    </source>
</evidence>
<evidence type="ECO:0000313" key="7">
    <source>
        <dbReference type="Proteomes" id="UP000504607"/>
    </source>
</evidence>
<feature type="signal peptide" evidence="6">
    <location>
        <begin position="1"/>
        <end position="28"/>
    </location>
</feature>
<evidence type="ECO:0000256" key="1">
    <source>
        <dbReference type="ARBA" id="ARBA00010838"/>
    </source>
</evidence>
<dbReference type="GO" id="GO:0008422">
    <property type="term" value="F:beta-glucosidase activity"/>
    <property type="evidence" value="ECO:0007669"/>
    <property type="project" value="UniProtKB-ARBA"/>
</dbReference>
<evidence type="ECO:0000313" key="8">
    <source>
        <dbReference type="RefSeq" id="XP_010908033.3"/>
    </source>
</evidence>
<dbReference type="InterPro" id="IPR033132">
    <property type="entry name" value="GH_1_N_CS"/>
</dbReference>
<dbReference type="PANTHER" id="PTHR10353">
    <property type="entry name" value="GLYCOSYL HYDROLASE"/>
    <property type="match status" value="1"/>
</dbReference>
<protein>
    <submittedName>
        <fullName evidence="8">Beta-glucosidase 12</fullName>
    </submittedName>
</protein>
<name>A0A6I9QEE2_ELAGV</name>
<evidence type="ECO:0000256" key="6">
    <source>
        <dbReference type="SAM" id="SignalP"/>
    </source>
</evidence>
<proteinExistence type="inferred from homology"/>
<dbReference type="SUPFAM" id="SSF51445">
    <property type="entry name" value="(Trans)glycosidases"/>
    <property type="match status" value="1"/>
</dbReference>
<gene>
    <name evidence="8" type="primary">LOC105034527</name>
</gene>
<accession>A0A6I9QEE2</accession>
<dbReference type="Gene3D" id="3.20.20.80">
    <property type="entry name" value="Glycosidases"/>
    <property type="match status" value="1"/>
</dbReference>
<dbReference type="Proteomes" id="UP000504607">
    <property type="component" value="Unplaced"/>
</dbReference>
<evidence type="ECO:0000256" key="2">
    <source>
        <dbReference type="ARBA" id="ARBA00022729"/>
    </source>
</evidence>
<dbReference type="InterPro" id="IPR001360">
    <property type="entry name" value="Glyco_hydro_1"/>
</dbReference>
<dbReference type="AlphaFoldDB" id="A0A6I9QEE2"/>
<comment type="similarity">
    <text evidence="1 5">Belongs to the glycosyl hydrolase 1 family.</text>
</comment>
<evidence type="ECO:0000256" key="3">
    <source>
        <dbReference type="ARBA" id="ARBA00022801"/>
    </source>
</evidence>
<keyword evidence="7" id="KW-1185">Reference proteome</keyword>
<keyword evidence="2 6" id="KW-0732">Signal</keyword>
<dbReference type="FunFam" id="3.20.20.80:FF:000020">
    <property type="entry name" value="Beta-glucosidase 12"/>
    <property type="match status" value="1"/>
</dbReference>
<dbReference type="PANTHER" id="PTHR10353:SF137">
    <property type="entry name" value="MYROSINASE 3-RELATED"/>
    <property type="match status" value="1"/>
</dbReference>
<dbReference type="InterPro" id="IPR017853">
    <property type="entry name" value="GH"/>
</dbReference>
<dbReference type="RefSeq" id="XP_010908033.3">
    <property type="nucleotide sequence ID" value="XM_010909731.3"/>
</dbReference>
<dbReference type="Pfam" id="PF00232">
    <property type="entry name" value="Glyco_hydro_1"/>
    <property type="match status" value="1"/>
</dbReference>
<keyword evidence="3" id="KW-0378">Hydrolase</keyword>
<dbReference type="OrthoDB" id="65569at2759"/>
<dbReference type="KEGG" id="egu:105034527"/>
<dbReference type="GeneID" id="105034527"/>
<dbReference type="GO" id="GO:0005975">
    <property type="term" value="P:carbohydrate metabolic process"/>
    <property type="evidence" value="ECO:0007669"/>
    <property type="project" value="InterPro"/>
</dbReference>
<feature type="chain" id="PRO_5026812098" evidence="6">
    <location>
        <begin position="29"/>
        <end position="509"/>
    </location>
</feature>
<organism evidence="7 8">
    <name type="scientific">Elaeis guineensis var. tenera</name>
    <name type="common">Oil palm</name>
    <dbReference type="NCBI Taxonomy" id="51953"/>
    <lineage>
        <taxon>Eukaryota</taxon>
        <taxon>Viridiplantae</taxon>
        <taxon>Streptophyta</taxon>
        <taxon>Embryophyta</taxon>
        <taxon>Tracheophyta</taxon>
        <taxon>Spermatophyta</taxon>
        <taxon>Magnoliopsida</taxon>
        <taxon>Liliopsida</taxon>
        <taxon>Arecaceae</taxon>
        <taxon>Arecoideae</taxon>
        <taxon>Cocoseae</taxon>
        <taxon>Elaeidinae</taxon>
        <taxon>Elaeis</taxon>
    </lineage>
</organism>
<dbReference type="PRINTS" id="PR00131">
    <property type="entry name" value="GLHYDRLASE1"/>
</dbReference>
<dbReference type="PROSITE" id="PS00653">
    <property type="entry name" value="GLYCOSYL_HYDROL_F1_2"/>
    <property type="match status" value="1"/>
</dbReference>
<keyword evidence="4" id="KW-0326">Glycosidase</keyword>
<dbReference type="GO" id="GO:0004565">
    <property type="term" value="F:beta-galactosidase activity"/>
    <property type="evidence" value="ECO:0007669"/>
    <property type="project" value="UniProtKB-ARBA"/>
</dbReference>